<dbReference type="AlphaFoldDB" id="A0A1W1WZ87"/>
<evidence type="ECO:0008006" key="3">
    <source>
        <dbReference type="Google" id="ProtNLM"/>
    </source>
</evidence>
<gene>
    <name evidence="1" type="ORF">SAMN02746041_00193</name>
</gene>
<proteinExistence type="predicted"/>
<dbReference type="RefSeq" id="WP_084055671.1">
    <property type="nucleotide sequence ID" value="NZ_FWXF01000001.1"/>
</dbReference>
<dbReference type="EMBL" id="FWXF01000001">
    <property type="protein sequence ID" value="SMC16923.1"/>
    <property type="molecule type" value="Genomic_DNA"/>
</dbReference>
<dbReference type="OrthoDB" id="336534at2"/>
<accession>A0A1W1WZ87</accession>
<reference evidence="1 2" key="1">
    <citation type="submission" date="2017-04" db="EMBL/GenBank/DDBJ databases">
        <authorList>
            <person name="Afonso C.L."/>
            <person name="Miller P.J."/>
            <person name="Scott M.A."/>
            <person name="Spackman E."/>
            <person name="Goraichik I."/>
            <person name="Dimitrov K.M."/>
            <person name="Suarez D.L."/>
            <person name="Swayne D.E."/>
        </authorList>
    </citation>
    <scope>NUCLEOTIDE SEQUENCE [LARGE SCALE GENOMIC DNA]</scope>
    <source>
        <strain evidence="1 2">DSM 13146</strain>
    </source>
</reference>
<organism evidence="1 2">
    <name type="scientific">Desulfacinum hydrothermale DSM 13146</name>
    <dbReference type="NCBI Taxonomy" id="1121390"/>
    <lineage>
        <taxon>Bacteria</taxon>
        <taxon>Pseudomonadati</taxon>
        <taxon>Thermodesulfobacteriota</taxon>
        <taxon>Syntrophobacteria</taxon>
        <taxon>Syntrophobacterales</taxon>
        <taxon>Syntrophobacteraceae</taxon>
        <taxon>Desulfacinum</taxon>
    </lineage>
</organism>
<evidence type="ECO:0000313" key="2">
    <source>
        <dbReference type="Proteomes" id="UP000192783"/>
    </source>
</evidence>
<dbReference type="Proteomes" id="UP000192783">
    <property type="component" value="Unassembled WGS sequence"/>
</dbReference>
<evidence type="ECO:0000313" key="1">
    <source>
        <dbReference type="EMBL" id="SMC16923.1"/>
    </source>
</evidence>
<protein>
    <recommendedName>
        <fullName evidence="3">Phage-Barnase-EndoU-ColicinE5/D-RelE like nuclease 2 domain-containing protein</fullName>
    </recommendedName>
</protein>
<sequence length="99" mass="11500">MDTVISVDGVPIRLTEERWFHIVENLDDMAGHYDDVLETVADPDLVLPGYRGSLIAVRNYGRKRYLFAIYRQVSCDDGFVITAYFDSKINRKRAIWKKT</sequence>
<name>A0A1W1WZ87_9BACT</name>
<keyword evidence="2" id="KW-1185">Reference proteome</keyword>